<dbReference type="InterPro" id="IPR011335">
    <property type="entry name" value="Restrct_endonuc-II-like"/>
</dbReference>
<proteinExistence type="predicted"/>
<dbReference type="Gene3D" id="3.90.1570.10">
    <property type="entry name" value="tt1808, chain A"/>
    <property type="match status" value="1"/>
</dbReference>
<evidence type="ECO:0000259" key="1">
    <source>
        <dbReference type="Pfam" id="PF05685"/>
    </source>
</evidence>
<feature type="domain" description="Putative restriction endonuclease" evidence="1">
    <location>
        <begin position="22"/>
        <end position="194"/>
    </location>
</feature>
<dbReference type="CDD" id="cd06260">
    <property type="entry name" value="DUF820-like"/>
    <property type="match status" value="1"/>
</dbReference>
<dbReference type="InterPro" id="IPR008538">
    <property type="entry name" value="Uma2"/>
</dbReference>
<dbReference type="EMBL" id="JAFKCT010000002">
    <property type="protein sequence ID" value="MBN7810510.1"/>
    <property type="molecule type" value="Genomic_DNA"/>
</dbReference>
<dbReference type="PANTHER" id="PTHR34107">
    <property type="entry name" value="SLL0198 PROTEIN-RELATED"/>
    <property type="match status" value="1"/>
</dbReference>
<organism evidence="2 3">
    <name type="scientific">Algoriphagus oliviformis</name>
    <dbReference type="NCBI Taxonomy" id="2811231"/>
    <lineage>
        <taxon>Bacteria</taxon>
        <taxon>Pseudomonadati</taxon>
        <taxon>Bacteroidota</taxon>
        <taxon>Cytophagia</taxon>
        <taxon>Cytophagales</taxon>
        <taxon>Cyclobacteriaceae</taxon>
        <taxon>Algoriphagus</taxon>
    </lineage>
</organism>
<dbReference type="PANTHER" id="PTHR34107:SF4">
    <property type="entry name" value="SLL1222 PROTEIN"/>
    <property type="match status" value="1"/>
</dbReference>
<keyword evidence="2" id="KW-0255">Endonuclease</keyword>
<keyword evidence="3" id="KW-1185">Reference proteome</keyword>
<keyword evidence="2" id="KW-0540">Nuclease</keyword>
<dbReference type="Proteomes" id="UP000664317">
    <property type="component" value="Unassembled WGS sequence"/>
</dbReference>
<evidence type="ECO:0000313" key="2">
    <source>
        <dbReference type="EMBL" id="MBN7810510.1"/>
    </source>
</evidence>
<reference evidence="2 3" key="1">
    <citation type="submission" date="2021-03" db="EMBL/GenBank/DDBJ databases">
        <title>novel species isolated from a fishpond in China.</title>
        <authorList>
            <person name="Lu H."/>
            <person name="Cai Z."/>
        </authorList>
    </citation>
    <scope>NUCLEOTIDE SEQUENCE [LARGE SCALE GENOMIC DNA]</scope>
    <source>
        <strain evidence="2 3">H41</strain>
    </source>
</reference>
<accession>A0ABS3C0T2</accession>
<comment type="caution">
    <text evidence="2">The sequence shown here is derived from an EMBL/GenBank/DDBJ whole genome shotgun (WGS) entry which is preliminary data.</text>
</comment>
<protein>
    <submittedName>
        <fullName evidence="2">Uma2 family endonuclease</fullName>
    </submittedName>
</protein>
<dbReference type="Pfam" id="PF05685">
    <property type="entry name" value="Uma2"/>
    <property type="match status" value="1"/>
</dbReference>
<gene>
    <name evidence="2" type="ORF">J0A68_06060</name>
</gene>
<evidence type="ECO:0000313" key="3">
    <source>
        <dbReference type="Proteomes" id="UP000664317"/>
    </source>
</evidence>
<keyword evidence="2" id="KW-0378">Hydrolase</keyword>
<sequence length="200" mass="23072">MKSEKNDHVKEPDIEYGLYTYADYLTWEMDEMVELIKGKIFKRDIAAPALNHQRISMHLSNKFYNFLRGKTCQVFHAPFDVRLPVKSRKNQDIDTVVQPDICVVCDPAKLDAAGCLGAPDLVVEILSPGNNKRELKNKYEVYEEAGVREYWVIHPNEQTLLIYSLVEGRYQASRFFVPGDEVTSACLPSFFLDLEEIFEE</sequence>
<dbReference type="RefSeq" id="WP_206577298.1">
    <property type="nucleotide sequence ID" value="NZ_JAFKCT010000002.1"/>
</dbReference>
<dbReference type="InterPro" id="IPR012296">
    <property type="entry name" value="Nuclease_put_TT1808"/>
</dbReference>
<name>A0ABS3C0T2_9BACT</name>
<dbReference type="SUPFAM" id="SSF52980">
    <property type="entry name" value="Restriction endonuclease-like"/>
    <property type="match status" value="1"/>
</dbReference>
<dbReference type="GO" id="GO:0004519">
    <property type="term" value="F:endonuclease activity"/>
    <property type="evidence" value="ECO:0007669"/>
    <property type="project" value="UniProtKB-KW"/>
</dbReference>